<keyword evidence="8" id="KW-1185">Reference proteome</keyword>
<dbReference type="FunFam" id="2.170.150.80:FF:000002">
    <property type="entry name" value="Nac domain-containing protein 86"/>
    <property type="match status" value="1"/>
</dbReference>
<dbReference type="Gene3D" id="2.170.150.80">
    <property type="entry name" value="NAC domain"/>
    <property type="match status" value="1"/>
</dbReference>
<dbReference type="AlphaFoldDB" id="A0ABC8UUM8"/>
<comment type="caution">
    <text evidence="7">The sequence shown here is derived from an EMBL/GenBank/DDBJ whole genome shotgun (WGS) entry which is preliminary data.</text>
</comment>
<dbReference type="InterPro" id="IPR036093">
    <property type="entry name" value="NAC_dom_sf"/>
</dbReference>
<dbReference type="SUPFAM" id="SSF101941">
    <property type="entry name" value="NAC domain"/>
    <property type="match status" value="1"/>
</dbReference>
<evidence type="ECO:0000313" key="8">
    <source>
        <dbReference type="Proteomes" id="UP001642360"/>
    </source>
</evidence>
<reference evidence="7 8" key="1">
    <citation type="submission" date="2024-02" db="EMBL/GenBank/DDBJ databases">
        <authorList>
            <person name="Vignale AGUSTIN F."/>
            <person name="Sosa J E."/>
            <person name="Modenutti C."/>
        </authorList>
    </citation>
    <scope>NUCLEOTIDE SEQUENCE [LARGE SCALE GENOMIC DNA]</scope>
</reference>
<evidence type="ECO:0000313" key="7">
    <source>
        <dbReference type="EMBL" id="CAK9184798.1"/>
    </source>
</evidence>
<comment type="subcellular location">
    <subcellularLocation>
        <location evidence="1">Nucleus</location>
    </subcellularLocation>
</comment>
<keyword evidence="4" id="KW-0804">Transcription</keyword>
<protein>
    <recommendedName>
        <fullName evidence="6">NAC domain-containing protein</fullName>
    </recommendedName>
</protein>
<keyword evidence="2" id="KW-0805">Transcription regulation</keyword>
<sequence>MASMLLPPGFRFHPTDVELVMYYLKRKVMGKKLHFEVISELNINKFFPWELPDKSCLRSKDREWYFFCPRERKYASGSRMNRATENGYWKATGQDKQVLYNEQTVGKVKTLIFHKGHAPRGERTNWVIHEYRLEDKILADAAIVQDAYVLCKVFKKNRLGPNNGAQYGAPFNEEEWNDDEDISAESLLSDGSTLLVPDKQKNAVVTSTIVPGSTYSWSLSEPGPSSAVPSATKVPVEVPDDDYIDSWLAMFTEDSVPIENDNNEELDKADGVTCSGRDDIYNGLGDLNEGGSNFSSIWEASLVPLEDNPDFLELMDLDVPLISSEATGSKQTSTDNLCARDNYCSDFEQCHGGIFPDSIQHVSGLSQPSMLLEGSNMQEGLFDVFQEKANGNNANQRYNDMSNVDFASCRPPEGNSDTAQNHEGEQQRKLYSRVQLLLESMHIPPASAVEHLAPTNSYGGSSILVKAEVTRGVVVCTEDALSIKLGESTREHGCGCNMPRADLGKKRTHCRSGFVFCLFFKVYFGYNVAFQHSTFDQTGQVRREFYFALK</sequence>
<name>A0ABC8UUM8_9AQUA</name>
<evidence type="ECO:0000256" key="4">
    <source>
        <dbReference type="ARBA" id="ARBA00023163"/>
    </source>
</evidence>
<evidence type="ECO:0000256" key="5">
    <source>
        <dbReference type="ARBA" id="ARBA00023242"/>
    </source>
</evidence>
<gene>
    <name evidence="7" type="ORF">ILEXP_LOCUS55146</name>
</gene>
<evidence type="ECO:0000256" key="2">
    <source>
        <dbReference type="ARBA" id="ARBA00023015"/>
    </source>
</evidence>
<dbReference type="GO" id="GO:0005634">
    <property type="term" value="C:nucleus"/>
    <property type="evidence" value="ECO:0007669"/>
    <property type="project" value="UniProtKB-SubCell"/>
</dbReference>
<dbReference type="PROSITE" id="PS51005">
    <property type="entry name" value="NAC"/>
    <property type="match status" value="1"/>
</dbReference>
<dbReference type="GO" id="GO:0003677">
    <property type="term" value="F:DNA binding"/>
    <property type="evidence" value="ECO:0007669"/>
    <property type="project" value="UniProtKB-KW"/>
</dbReference>
<keyword evidence="3" id="KW-0238">DNA-binding</keyword>
<dbReference type="EMBL" id="CAUOFW020009080">
    <property type="protein sequence ID" value="CAK9184798.1"/>
    <property type="molecule type" value="Genomic_DNA"/>
</dbReference>
<dbReference type="Pfam" id="PF02365">
    <property type="entry name" value="NAM"/>
    <property type="match status" value="1"/>
</dbReference>
<proteinExistence type="predicted"/>
<organism evidence="7 8">
    <name type="scientific">Ilex paraguariensis</name>
    <name type="common">yerba mate</name>
    <dbReference type="NCBI Taxonomy" id="185542"/>
    <lineage>
        <taxon>Eukaryota</taxon>
        <taxon>Viridiplantae</taxon>
        <taxon>Streptophyta</taxon>
        <taxon>Embryophyta</taxon>
        <taxon>Tracheophyta</taxon>
        <taxon>Spermatophyta</taxon>
        <taxon>Magnoliopsida</taxon>
        <taxon>eudicotyledons</taxon>
        <taxon>Gunneridae</taxon>
        <taxon>Pentapetalae</taxon>
        <taxon>asterids</taxon>
        <taxon>campanulids</taxon>
        <taxon>Aquifoliales</taxon>
        <taxon>Aquifoliaceae</taxon>
        <taxon>Ilex</taxon>
    </lineage>
</organism>
<accession>A0ABC8UUM8</accession>
<dbReference type="Proteomes" id="UP001642360">
    <property type="component" value="Unassembled WGS sequence"/>
</dbReference>
<keyword evidence="5" id="KW-0539">Nucleus</keyword>
<feature type="domain" description="NAC" evidence="6">
    <location>
        <begin position="6"/>
        <end position="156"/>
    </location>
</feature>
<dbReference type="PANTHER" id="PTHR31744:SF210">
    <property type="entry name" value="NAC DOMAIN-CONTAINING PROTEIN 86-LIKE"/>
    <property type="match status" value="1"/>
</dbReference>
<dbReference type="PANTHER" id="PTHR31744">
    <property type="entry name" value="PROTEIN CUP-SHAPED COTYLEDON 2-RELATED"/>
    <property type="match status" value="1"/>
</dbReference>
<evidence type="ECO:0000256" key="3">
    <source>
        <dbReference type="ARBA" id="ARBA00023125"/>
    </source>
</evidence>
<dbReference type="InterPro" id="IPR003441">
    <property type="entry name" value="NAC-dom"/>
</dbReference>
<evidence type="ECO:0000259" key="6">
    <source>
        <dbReference type="PROSITE" id="PS51005"/>
    </source>
</evidence>
<evidence type="ECO:0000256" key="1">
    <source>
        <dbReference type="ARBA" id="ARBA00004123"/>
    </source>
</evidence>